<dbReference type="InterPro" id="IPR039653">
    <property type="entry name" value="Prenyltransferase"/>
</dbReference>
<dbReference type="InterPro" id="IPR006370">
    <property type="entry name" value="HB_polyprenyltransferase-like"/>
</dbReference>
<comment type="pathway">
    <text evidence="3">Secondary metabolite biosynthesis.</text>
</comment>
<comment type="similarity">
    <text evidence="4 9">Belongs to the UbiA prenyltransferase family.</text>
</comment>
<dbReference type="OrthoDB" id="18170at2759"/>
<evidence type="ECO:0000256" key="9">
    <source>
        <dbReference type="HAMAP-Rule" id="MF_03189"/>
    </source>
</evidence>
<comment type="catalytic activity">
    <reaction evidence="9">
        <text>an all-trans-polyprenyl diphosphate + 4-hydroxybenzoate = a 4-hydroxy-3-(all-trans-polyprenyl)benzoate + diphosphate</text>
        <dbReference type="Rhea" id="RHEA:44504"/>
        <dbReference type="Rhea" id="RHEA-COMP:9514"/>
        <dbReference type="Rhea" id="RHEA-COMP:9564"/>
        <dbReference type="ChEBI" id="CHEBI:17879"/>
        <dbReference type="ChEBI" id="CHEBI:33019"/>
        <dbReference type="ChEBI" id="CHEBI:58914"/>
        <dbReference type="ChEBI" id="CHEBI:78396"/>
        <dbReference type="EC" id="2.5.1.39"/>
    </reaction>
</comment>
<dbReference type="InterPro" id="IPR030470">
    <property type="entry name" value="UbiA_prenylTrfase_CS"/>
</dbReference>
<dbReference type="FunFam" id="1.10.357.140:FF:000008">
    <property type="entry name" value="4-hydroxybenzoate octaprenyltransferase"/>
    <property type="match status" value="1"/>
</dbReference>
<feature type="transmembrane region" description="Helical" evidence="9">
    <location>
        <begin position="118"/>
        <end position="136"/>
    </location>
</feature>
<dbReference type="Gene3D" id="1.20.120.1780">
    <property type="entry name" value="UbiA prenyltransferase"/>
    <property type="match status" value="1"/>
</dbReference>
<keyword evidence="11" id="KW-1185">Reference proteome</keyword>
<proteinExistence type="inferred from homology"/>
<dbReference type="CDD" id="cd13959">
    <property type="entry name" value="PT_UbiA_COQ2"/>
    <property type="match status" value="1"/>
</dbReference>
<gene>
    <name evidence="10" type="ORF">Moror_7276</name>
</gene>
<evidence type="ECO:0000256" key="2">
    <source>
        <dbReference type="ARBA" id="ARBA00004141"/>
    </source>
</evidence>
<comment type="caution">
    <text evidence="10">The sequence shown here is derived from an EMBL/GenBank/DDBJ whole genome shotgun (WGS) entry which is preliminary data.</text>
</comment>
<dbReference type="PROSITE" id="PS00943">
    <property type="entry name" value="UBIA"/>
    <property type="match status" value="1"/>
</dbReference>
<reference evidence="10 11" key="1">
    <citation type="journal article" date="2014" name="BMC Genomics">
        <title>Genome and secretome analysis of the hemibiotrophic fungal pathogen, Moniliophthora roreri, which causes frosty pod rot disease of cacao: mechanisms of the biotrophic and necrotrophic phases.</title>
        <authorList>
            <person name="Meinhardt L.W."/>
            <person name="Costa G.G.L."/>
            <person name="Thomazella D.P.T."/>
            <person name="Teixeira P.J.P.L."/>
            <person name="Carazzolle M.F."/>
            <person name="Schuster S.C."/>
            <person name="Carlson J.E."/>
            <person name="Guiltinan M.J."/>
            <person name="Mieczkowski P."/>
            <person name="Farmer A."/>
            <person name="Ramaraj T."/>
            <person name="Crozier J."/>
            <person name="Davis R.E."/>
            <person name="Shao J."/>
            <person name="Melnick R.L."/>
            <person name="Pereira G.A.G."/>
            <person name="Bailey B.A."/>
        </authorList>
    </citation>
    <scope>NUCLEOTIDE SEQUENCE [LARGE SCALE GENOMIC DNA]</scope>
    <source>
        <strain evidence="10 11">MCA 2997</strain>
    </source>
</reference>
<keyword evidence="9" id="KW-0831">Ubiquinone biosynthesis</keyword>
<dbReference type="EMBL" id="AWSO01000054">
    <property type="protein sequence ID" value="ESK96135.1"/>
    <property type="molecule type" value="Genomic_DNA"/>
</dbReference>
<feature type="transmembrane region" description="Helical" evidence="9">
    <location>
        <begin position="86"/>
        <end position="112"/>
    </location>
</feature>
<comment type="cofactor">
    <cofactor evidence="1 9">
        <name>Mg(2+)</name>
        <dbReference type="ChEBI" id="CHEBI:18420"/>
    </cofactor>
</comment>
<name>V2XUE7_MONRO</name>
<evidence type="ECO:0000256" key="5">
    <source>
        <dbReference type="ARBA" id="ARBA00022679"/>
    </source>
</evidence>
<feature type="transmembrane region" description="Helical" evidence="9">
    <location>
        <begin position="212"/>
        <end position="233"/>
    </location>
</feature>
<dbReference type="FunFam" id="1.20.120.1780:FF:000001">
    <property type="entry name" value="4-hydroxybenzoate octaprenyltransferase"/>
    <property type="match status" value="1"/>
</dbReference>
<keyword evidence="9" id="KW-0496">Mitochondrion</keyword>
<dbReference type="GO" id="GO:0005743">
    <property type="term" value="C:mitochondrial inner membrane"/>
    <property type="evidence" value="ECO:0007669"/>
    <property type="project" value="UniProtKB-SubCell"/>
</dbReference>
<evidence type="ECO:0000256" key="4">
    <source>
        <dbReference type="ARBA" id="ARBA00005985"/>
    </source>
</evidence>
<keyword evidence="6 9" id="KW-0812">Transmembrane</keyword>
<feature type="transmembrane region" description="Helical" evidence="9">
    <location>
        <begin position="21"/>
        <end position="39"/>
    </location>
</feature>
<dbReference type="Proteomes" id="UP000017559">
    <property type="component" value="Unassembled WGS sequence"/>
</dbReference>
<keyword evidence="9" id="KW-0999">Mitochondrion inner membrane</keyword>
<dbReference type="HAMAP" id="MF_01635">
    <property type="entry name" value="UbiA"/>
    <property type="match status" value="1"/>
</dbReference>
<sequence length="302" mass="33671">MSVFRAYFELTRLHKFPLGNILIIWPSVWGLYMAAYNHPITSTSLITQTVMFAVGSTLLHSAACVINDICDRNFDGKVERTKNRPLVTGALPIAGAWILLSVLTSATMFLLTFTNPTAISYGLIGIFPLHALYPLMKRWTYWPQAWLGLAMNWGLIVSYLNVTGGRLDSHIIVFFAGTICWTIIYDTIYGCQDKDDDVKIGVKSTSILFGERVRGILAIFACSFLSCMTYAGVRNGHSIYFFVISCGGAAFHLSWQLATWNHAGREDCGRKFESNGNMGYIIWIGLALDYWVKVNNVSNVSG</sequence>
<dbReference type="Gene3D" id="1.10.357.140">
    <property type="entry name" value="UbiA prenyltransferase"/>
    <property type="match status" value="1"/>
</dbReference>
<dbReference type="AlphaFoldDB" id="V2XUE7"/>
<dbReference type="UniPathway" id="UPA00232"/>
<comment type="function">
    <text evidence="9">Catalyzes the prenylation of para-hydroxybenzoate (PHB) with an all-trans polyprenyl group. Mediates the second step in the final reaction sequence of coenzyme Q (CoQ) biosynthesis, which is the condensation of the polyisoprenoid side chain with PHB, generating the first membrane-bound Q intermediate.</text>
</comment>
<dbReference type="GO" id="GO:0008299">
    <property type="term" value="P:isoprenoid biosynthetic process"/>
    <property type="evidence" value="ECO:0007669"/>
    <property type="project" value="UniProtKB-UniRule"/>
</dbReference>
<accession>V2XUE7</accession>
<dbReference type="HOGENOM" id="CLU_034879_3_0_1"/>
<protein>
    <recommendedName>
        <fullName evidence="9">4-hydroxybenzoate polyprenyltransferase, mitochondrial</fullName>
        <shortName evidence="9">4-HB polyprenyltransferase</shortName>
        <ecNumber evidence="9">2.5.1.39</ecNumber>
    </recommendedName>
    <alternativeName>
        <fullName evidence="9">Para-hydroxybenzoate--polyprenyltransferase</fullName>
        <shortName evidence="9">PHB:PPT</shortName>
        <shortName evidence="9">PHB:polyprenyltransferase</shortName>
    </alternativeName>
</protein>
<evidence type="ECO:0000256" key="8">
    <source>
        <dbReference type="ARBA" id="ARBA00023136"/>
    </source>
</evidence>
<evidence type="ECO:0000313" key="10">
    <source>
        <dbReference type="EMBL" id="ESK96135.1"/>
    </source>
</evidence>
<feature type="transmembrane region" description="Helical" evidence="9">
    <location>
        <begin position="45"/>
        <end position="66"/>
    </location>
</feature>
<dbReference type="GO" id="GO:0008412">
    <property type="term" value="F:4-hydroxybenzoate polyprenyltransferase activity"/>
    <property type="evidence" value="ECO:0007669"/>
    <property type="project" value="UniProtKB-EC"/>
</dbReference>
<dbReference type="InterPro" id="IPR044878">
    <property type="entry name" value="UbiA_sf"/>
</dbReference>
<feature type="transmembrane region" description="Helical" evidence="9">
    <location>
        <begin position="239"/>
        <end position="260"/>
    </location>
</feature>
<comment type="subcellular location">
    <subcellularLocation>
        <location evidence="2">Membrane</location>
        <topology evidence="2">Multi-pass membrane protein</topology>
    </subcellularLocation>
    <subcellularLocation>
        <location evidence="9">Mitochondrion inner membrane</location>
        <topology evidence="9">Multi-pass membrane protein</topology>
        <orientation evidence="9">Matrix side</orientation>
    </subcellularLocation>
</comment>
<keyword evidence="7 9" id="KW-1133">Transmembrane helix</keyword>
<keyword evidence="8 9" id="KW-0472">Membrane</keyword>
<dbReference type="EC" id="2.5.1.39" evidence="9"/>
<dbReference type="InterPro" id="IPR000537">
    <property type="entry name" value="UbiA_prenyltransferase"/>
</dbReference>
<organism evidence="10 11">
    <name type="scientific">Moniliophthora roreri (strain MCA 2997)</name>
    <name type="common">Cocoa frosty pod rot fungus</name>
    <name type="synonym">Crinipellis roreri</name>
    <dbReference type="NCBI Taxonomy" id="1381753"/>
    <lineage>
        <taxon>Eukaryota</taxon>
        <taxon>Fungi</taxon>
        <taxon>Dikarya</taxon>
        <taxon>Basidiomycota</taxon>
        <taxon>Agaricomycotina</taxon>
        <taxon>Agaricomycetes</taxon>
        <taxon>Agaricomycetidae</taxon>
        <taxon>Agaricales</taxon>
        <taxon>Marasmiineae</taxon>
        <taxon>Marasmiaceae</taxon>
        <taxon>Moniliophthora</taxon>
    </lineage>
</organism>
<dbReference type="Pfam" id="PF01040">
    <property type="entry name" value="UbiA"/>
    <property type="match status" value="1"/>
</dbReference>
<dbReference type="PANTHER" id="PTHR11048:SF28">
    <property type="entry name" value="4-HYDROXYBENZOATE POLYPRENYLTRANSFERASE, MITOCHONDRIAL"/>
    <property type="match status" value="1"/>
</dbReference>
<dbReference type="GO" id="GO:0006744">
    <property type="term" value="P:ubiquinone biosynthetic process"/>
    <property type="evidence" value="ECO:0007669"/>
    <property type="project" value="UniProtKB-UniRule"/>
</dbReference>
<comment type="pathway">
    <text evidence="9">Cofactor biosynthesis; ubiquinone biosynthesis.</text>
</comment>
<evidence type="ECO:0000256" key="1">
    <source>
        <dbReference type="ARBA" id="ARBA00001946"/>
    </source>
</evidence>
<evidence type="ECO:0000256" key="3">
    <source>
        <dbReference type="ARBA" id="ARBA00005179"/>
    </source>
</evidence>
<evidence type="ECO:0000313" key="11">
    <source>
        <dbReference type="Proteomes" id="UP000017559"/>
    </source>
</evidence>
<evidence type="ECO:0000256" key="7">
    <source>
        <dbReference type="ARBA" id="ARBA00022989"/>
    </source>
</evidence>
<dbReference type="KEGG" id="mrr:Moror_7276"/>
<keyword evidence="5 9" id="KW-0808">Transferase</keyword>
<feature type="transmembrane region" description="Helical" evidence="9">
    <location>
        <begin position="170"/>
        <end position="191"/>
    </location>
</feature>
<dbReference type="PANTHER" id="PTHR11048">
    <property type="entry name" value="PRENYLTRANSFERASES"/>
    <property type="match status" value="1"/>
</dbReference>
<feature type="transmembrane region" description="Helical" evidence="9">
    <location>
        <begin position="145"/>
        <end position="164"/>
    </location>
</feature>
<keyword evidence="9" id="KW-0414">Isoprene biosynthesis</keyword>
<dbReference type="STRING" id="1381753.V2XUE7"/>
<evidence type="ECO:0000256" key="6">
    <source>
        <dbReference type="ARBA" id="ARBA00022692"/>
    </source>
</evidence>